<accession>A0A0F9RJ30</accession>
<evidence type="ECO:0008006" key="3">
    <source>
        <dbReference type="Google" id="ProtNLM"/>
    </source>
</evidence>
<organism evidence="2">
    <name type="scientific">marine sediment metagenome</name>
    <dbReference type="NCBI Taxonomy" id="412755"/>
    <lineage>
        <taxon>unclassified sequences</taxon>
        <taxon>metagenomes</taxon>
        <taxon>ecological metagenomes</taxon>
    </lineage>
</organism>
<evidence type="ECO:0000313" key="2">
    <source>
        <dbReference type="EMBL" id="KKN56510.1"/>
    </source>
</evidence>
<feature type="compositionally biased region" description="Basic and acidic residues" evidence="1">
    <location>
        <begin position="101"/>
        <end position="110"/>
    </location>
</feature>
<evidence type="ECO:0000256" key="1">
    <source>
        <dbReference type="SAM" id="MobiDB-lite"/>
    </source>
</evidence>
<feature type="compositionally biased region" description="Acidic residues" evidence="1">
    <location>
        <begin position="112"/>
        <end position="124"/>
    </location>
</feature>
<dbReference type="EMBL" id="LAZR01000840">
    <property type="protein sequence ID" value="KKN56510.1"/>
    <property type="molecule type" value="Genomic_DNA"/>
</dbReference>
<reference evidence="2" key="1">
    <citation type="journal article" date="2015" name="Nature">
        <title>Complex archaea that bridge the gap between prokaryotes and eukaryotes.</title>
        <authorList>
            <person name="Spang A."/>
            <person name="Saw J.H."/>
            <person name="Jorgensen S.L."/>
            <person name="Zaremba-Niedzwiedzka K."/>
            <person name="Martijn J."/>
            <person name="Lind A.E."/>
            <person name="van Eijk R."/>
            <person name="Schleper C."/>
            <person name="Guy L."/>
            <person name="Ettema T.J."/>
        </authorList>
    </citation>
    <scope>NUCLEOTIDE SEQUENCE</scope>
</reference>
<dbReference type="AlphaFoldDB" id="A0A0F9RJ30"/>
<feature type="region of interest" description="Disordered" evidence="1">
    <location>
        <begin position="97"/>
        <end position="124"/>
    </location>
</feature>
<sequence>MKRSIIIAAATTGLIALSGATYAANSNETNDASELSQFLGQNPAMQDLIAPVEKATGGKVVGMEMNDEPGGMKMAEVDVKMPDGSEKEFMVDMNTKAVSAYKEDQDKGDQNGEMEGENEASESN</sequence>
<comment type="caution">
    <text evidence="2">The sequence shown here is derived from an EMBL/GenBank/DDBJ whole genome shotgun (WGS) entry which is preliminary data.</text>
</comment>
<proteinExistence type="predicted"/>
<name>A0A0F9RJ30_9ZZZZ</name>
<gene>
    <name evidence="2" type="ORF">LCGC14_0571560</name>
</gene>
<protein>
    <recommendedName>
        <fullName evidence="3">PepSY domain-containing protein</fullName>
    </recommendedName>
</protein>